<accession>A0ABQ9FVD0</accession>
<keyword evidence="7 9" id="KW-1015">Disulfide bond</keyword>
<dbReference type="Pfam" id="PF00089">
    <property type="entry name" value="Trypsin"/>
    <property type="match status" value="2"/>
</dbReference>
<keyword evidence="3" id="KW-0812">Transmembrane</keyword>
<dbReference type="PANTHER" id="PTHR24270">
    <property type="entry name" value="LOW-DENSITY LIPOPROTEIN RECEPTOR-RELATED"/>
    <property type="match status" value="1"/>
</dbReference>
<comment type="caution">
    <text evidence="9">Lacks conserved residue(s) required for the propagation of feature annotation.</text>
</comment>
<dbReference type="InterPro" id="IPR036772">
    <property type="entry name" value="SRCR-like_dom_sf"/>
</dbReference>
<dbReference type="InterPro" id="IPR036055">
    <property type="entry name" value="LDL_receptor-like_sf"/>
</dbReference>
<dbReference type="PROSITE" id="PS50240">
    <property type="entry name" value="TRYPSIN_DOM"/>
    <property type="match status" value="1"/>
</dbReference>
<feature type="disulfide bond" evidence="9">
    <location>
        <begin position="585"/>
        <end position="600"/>
    </location>
</feature>
<evidence type="ECO:0000256" key="4">
    <source>
        <dbReference type="ARBA" id="ARBA00022737"/>
    </source>
</evidence>
<keyword evidence="10" id="KW-0378">Hydrolase</keyword>
<evidence type="ECO:0000256" key="9">
    <source>
        <dbReference type="PROSITE-ProRule" id="PRU00124"/>
    </source>
</evidence>
<evidence type="ECO:0000256" key="7">
    <source>
        <dbReference type="ARBA" id="ARBA00023157"/>
    </source>
</evidence>
<dbReference type="CDD" id="cd00112">
    <property type="entry name" value="LDLa"/>
    <property type="match status" value="6"/>
</dbReference>
<evidence type="ECO:0000256" key="3">
    <source>
        <dbReference type="ARBA" id="ARBA00022692"/>
    </source>
</evidence>
<feature type="disulfide bond" evidence="9">
    <location>
        <begin position="28"/>
        <end position="40"/>
    </location>
</feature>
<dbReference type="PROSITE" id="PS00135">
    <property type="entry name" value="TRYPSIN_SER"/>
    <property type="match status" value="1"/>
</dbReference>
<keyword evidence="10" id="KW-0645">Protease</keyword>
<comment type="subcellular location">
    <subcellularLocation>
        <location evidence="2">Endomembrane system</location>
    </subcellularLocation>
    <subcellularLocation>
        <location evidence="1">Membrane</location>
        <topology evidence="1">Single-pass membrane protein</topology>
    </subcellularLocation>
</comment>
<dbReference type="InterPro" id="IPR033116">
    <property type="entry name" value="TRYPSIN_SER"/>
</dbReference>
<dbReference type="Pfam" id="PF00629">
    <property type="entry name" value="MAM"/>
    <property type="match status" value="2"/>
</dbReference>
<dbReference type="SMART" id="SM00020">
    <property type="entry name" value="Tryp_SPc"/>
    <property type="match status" value="1"/>
</dbReference>
<dbReference type="SMART" id="SM00137">
    <property type="entry name" value="MAM"/>
    <property type="match status" value="1"/>
</dbReference>
<reference evidence="13 14" key="1">
    <citation type="submission" date="2022-12" db="EMBL/GenBank/DDBJ databases">
        <title>Chromosome-level genome of Tegillarca granosa.</title>
        <authorList>
            <person name="Kim J."/>
        </authorList>
    </citation>
    <scope>NUCLEOTIDE SEQUENCE [LARGE SCALE GENOMIC DNA]</scope>
    <source>
        <strain evidence="13">Teg-2019</strain>
        <tissue evidence="13">Adductor muscle</tissue>
    </source>
</reference>
<evidence type="ECO:0000313" key="14">
    <source>
        <dbReference type="Proteomes" id="UP001217089"/>
    </source>
</evidence>
<dbReference type="PROSITE" id="PS50060">
    <property type="entry name" value="MAM_2"/>
    <property type="match status" value="2"/>
</dbReference>
<keyword evidence="10" id="KW-0720">Serine protease</keyword>
<dbReference type="Gene3D" id="4.10.400.10">
    <property type="entry name" value="Low-density Lipoprotein Receptor"/>
    <property type="match status" value="6"/>
</dbReference>
<feature type="domain" description="Peptidase S1" evidence="12">
    <location>
        <begin position="175"/>
        <end position="359"/>
    </location>
</feature>
<evidence type="ECO:0000256" key="2">
    <source>
        <dbReference type="ARBA" id="ARBA00004308"/>
    </source>
</evidence>
<evidence type="ECO:0000313" key="13">
    <source>
        <dbReference type="EMBL" id="KAJ8321199.1"/>
    </source>
</evidence>
<dbReference type="InterPro" id="IPR023415">
    <property type="entry name" value="LDLR_class-A_CS"/>
</dbReference>
<evidence type="ECO:0000259" key="11">
    <source>
        <dbReference type="PROSITE" id="PS50060"/>
    </source>
</evidence>
<dbReference type="InterPro" id="IPR009003">
    <property type="entry name" value="Peptidase_S1_PA"/>
</dbReference>
<dbReference type="SMART" id="SM00192">
    <property type="entry name" value="LDLa"/>
    <property type="match status" value="6"/>
</dbReference>
<feature type="disulfide bond" evidence="9">
    <location>
        <begin position="35"/>
        <end position="53"/>
    </location>
</feature>
<keyword evidence="6" id="KW-0472">Membrane</keyword>
<protein>
    <submittedName>
        <fullName evidence="13">Uncharacterized protein</fullName>
    </submittedName>
</protein>
<keyword evidence="5" id="KW-1133">Transmembrane helix</keyword>
<evidence type="ECO:0000256" key="8">
    <source>
        <dbReference type="ARBA" id="ARBA00023180"/>
    </source>
</evidence>
<feature type="domain" description="MAM" evidence="11">
    <location>
        <begin position="331"/>
        <end position="498"/>
    </location>
</feature>
<dbReference type="InterPro" id="IPR001254">
    <property type="entry name" value="Trypsin_dom"/>
</dbReference>
<dbReference type="InterPro" id="IPR002172">
    <property type="entry name" value="LDrepeatLR_classA_rpt"/>
</dbReference>
<dbReference type="Gene3D" id="2.60.120.200">
    <property type="match status" value="1"/>
</dbReference>
<dbReference type="PROSITE" id="PS01209">
    <property type="entry name" value="LDLRA_1"/>
    <property type="match status" value="3"/>
</dbReference>
<evidence type="ECO:0000256" key="6">
    <source>
        <dbReference type="ARBA" id="ARBA00023136"/>
    </source>
</evidence>
<dbReference type="Proteomes" id="UP001217089">
    <property type="component" value="Unassembled WGS sequence"/>
</dbReference>
<dbReference type="SUPFAM" id="SSF50494">
    <property type="entry name" value="Trypsin-like serine proteases"/>
    <property type="match status" value="1"/>
</dbReference>
<dbReference type="Pfam" id="PF00057">
    <property type="entry name" value="Ldl_recept_a"/>
    <property type="match status" value="3"/>
</dbReference>
<dbReference type="PROSITE" id="PS00740">
    <property type="entry name" value="MAM_1"/>
    <property type="match status" value="1"/>
</dbReference>
<comment type="caution">
    <text evidence="13">The sequence shown here is derived from an EMBL/GenBank/DDBJ whole genome shotgun (WGS) entry which is preliminary data.</text>
</comment>
<keyword evidence="8" id="KW-0325">Glycoprotein</keyword>
<dbReference type="InterPro" id="IPR018114">
    <property type="entry name" value="TRYPSIN_HIS"/>
</dbReference>
<feature type="domain" description="MAM" evidence="11">
    <location>
        <begin position="642"/>
        <end position="812"/>
    </location>
</feature>
<dbReference type="Gene3D" id="2.40.10.10">
    <property type="entry name" value="Trypsin-like serine proteases"/>
    <property type="match status" value="2"/>
</dbReference>
<evidence type="ECO:0000259" key="12">
    <source>
        <dbReference type="PROSITE" id="PS50240"/>
    </source>
</evidence>
<name>A0ABQ9FVD0_TEGGR</name>
<dbReference type="PROSITE" id="PS50068">
    <property type="entry name" value="LDLRA_2"/>
    <property type="match status" value="4"/>
</dbReference>
<dbReference type="InterPro" id="IPR000998">
    <property type="entry name" value="MAM_dom"/>
</dbReference>
<sequence length="879" mass="98035">MGMCIKSFQRCDGVKQCPDGSDEYMCECPSRQHTCSNGQCIMSEWLCDGEVDCSDRSDETNCHGTCILAENRCNPSRSPTCPDKSDHRDCIKTNLQVGKALELAYNERHIPVCYTSWNNNFGPWTCGRLGEGSFINSTSVSYPAAEFAHLEMSDCQDNQVVSINCIPKVVEEDLWLRQLRISSLVMMQLLVPGHAQGSLQLGPNGKHECGAILISPDFAVTASHCVVAIFDPSILYVRFWCHKSGNSRSHTSQISKYIQPICLPDTNELFAETANCYATGWGRTESGSFATILQELKMKLWKMEKCNGSYGWDGDIKSTYLCAGYYSGIKSVCRGDSGGPLVCQDNQNTWKLVAPVFQCDNGKLLYEKKLLCNKRNDCGDNSDEVKPCGYFMAGKTNDRLPEAQLFAPKVTVTANVCVRFFYNLRGNIYSGFYVSTKPWGSNDPPKYVWSSGTGLFSDGWTMGHFQLTPGEYEVVFRTSDRIKVALDDVQLFHGSCSQNVCQSGEFQCVDESAYQQCIPTQSVCNVVKDCSTDEQSCTDLQIGYKCDFENSLLCGLKQTTLDNECPAGLLKCKGENYCYKPEQQCDRKPDCVDESDEENCTCTEDEFKCSYGRCIPKSKSCDMMTDCYDSSDEGKHCVMSNVSCNFESPYTCGYSKSETGYRWLRNKGSTLAPETGPYADHTYGTSTGYYMYANSKSGAAGDQSTLTSTSFISEDRQCIEFYYHMNSNSPYISIEGGLKVGVKYIHTDLESYSWFRNQSTGNLWERGCIDLPPNQNLSVIFTAMRGIQSQPFLSDPDIAVDDVMLRNSTCSDLPPVTITTMPTTATTSSVMKLIVIKVNVMKWIVMKSECDEMDCYKKSSDGCDEMDCNKNGYESVIDN</sequence>
<feature type="disulfide bond" evidence="9">
    <location>
        <begin position="609"/>
        <end position="627"/>
    </location>
</feature>
<dbReference type="InterPro" id="IPR043504">
    <property type="entry name" value="Peptidase_S1_PA_chymotrypsin"/>
</dbReference>
<organism evidence="13 14">
    <name type="scientific">Tegillarca granosa</name>
    <name type="common">Malaysian cockle</name>
    <name type="synonym">Anadara granosa</name>
    <dbReference type="NCBI Taxonomy" id="220873"/>
    <lineage>
        <taxon>Eukaryota</taxon>
        <taxon>Metazoa</taxon>
        <taxon>Spiralia</taxon>
        <taxon>Lophotrochozoa</taxon>
        <taxon>Mollusca</taxon>
        <taxon>Bivalvia</taxon>
        <taxon>Autobranchia</taxon>
        <taxon>Pteriomorphia</taxon>
        <taxon>Arcoida</taxon>
        <taxon>Arcoidea</taxon>
        <taxon>Arcidae</taxon>
        <taxon>Tegillarca</taxon>
    </lineage>
</organism>
<dbReference type="SUPFAM" id="SSF49899">
    <property type="entry name" value="Concanavalin A-like lectins/glucanases"/>
    <property type="match status" value="2"/>
</dbReference>
<feature type="disulfide bond" evidence="9">
    <location>
        <begin position="47"/>
        <end position="62"/>
    </location>
</feature>
<dbReference type="CDD" id="cd06263">
    <property type="entry name" value="MAM"/>
    <property type="match status" value="1"/>
</dbReference>
<evidence type="ECO:0000256" key="1">
    <source>
        <dbReference type="ARBA" id="ARBA00004167"/>
    </source>
</evidence>
<evidence type="ECO:0000256" key="5">
    <source>
        <dbReference type="ARBA" id="ARBA00022989"/>
    </source>
</evidence>
<dbReference type="InterPro" id="IPR050685">
    <property type="entry name" value="LDLR"/>
</dbReference>
<dbReference type="PROSITE" id="PS00134">
    <property type="entry name" value="TRYPSIN_HIS"/>
    <property type="match status" value="1"/>
</dbReference>
<gene>
    <name evidence="13" type="ORF">KUTeg_001249</name>
</gene>
<keyword evidence="4" id="KW-0677">Repeat</keyword>
<proteinExistence type="predicted"/>
<dbReference type="SUPFAM" id="SSF57424">
    <property type="entry name" value="LDL receptor-like module"/>
    <property type="match status" value="5"/>
</dbReference>
<dbReference type="SUPFAM" id="SSF56487">
    <property type="entry name" value="SRCR-like"/>
    <property type="match status" value="1"/>
</dbReference>
<dbReference type="EMBL" id="JARBDR010000129">
    <property type="protein sequence ID" value="KAJ8321199.1"/>
    <property type="molecule type" value="Genomic_DNA"/>
</dbReference>
<dbReference type="CDD" id="cd00190">
    <property type="entry name" value="Tryp_SPc"/>
    <property type="match status" value="1"/>
</dbReference>
<dbReference type="PRINTS" id="PR00261">
    <property type="entry name" value="LDLRECEPTOR"/>
</dbReference>
<keyword evidence="14" id="KW-1185">Reference proteome</keyword>
<dbReference type="InterPro" id="IPR013320">
    <property type="entry name" value="ConA-like_dom_sf"/>
</dbReference>
<evidence type="ECO:0000256" key="10">
    <source>
        <dbReference type="RuleBase" id="RU363034"/>
    </source>
</evidence>
<feature type="disulfide bond" evidence="9">
    <location>
        <begin position="602"/>
        <end position="614"/>
    </location>
</feature>